<reference evidence="2" key="1">
    <citation type="submission" date="2011-03" db="EMBL/GenBank/DDBJ databases">
        <title>Complete sequence of Sphingobacterium sp. 21.</title>
        <authorList>
            <consortium name="US DOE Joint Genome Institute"/>
            <person name="Lucas S."/>
            <person name="Copeland A."/>
            <person name="Lapidus A."/>
            <person name="Cheng J.-F."/>
            <person name="Goodwin L."/>
            <person name="Pitluck S."/>
            <person name="Davenport K."/>
            <person name="Detter J.C."/>
            <person name="Han C."/>
            <person name="Tapia R."/>
            <person name="Land M."/>
            <person name="Hauser L."/>
            <person name="Kyrpides N."/>
            <person name="Ivanova N."/>
            <person name="Ovchinnikova G."/>
            <person name="Pagani I."/>
            <person name="Siebers A.K."/>
            <person name="Allgaier M."/>
            <person name="Thelen M.P."/>
            <person name="Hugenholtz P."/>
            <person name="Woyke T."/>
        </authorList>
    </citation>
    <scope>NUCLEOTIDE SEQUENCE</scope>
    <source>
        <strain evidence="2">21</strain>
    </source>
</reference>
<dbReference type="eggNOG" id="ENOG502Z8EP">
    <property type="taxonomic scope" value="Bacteria"/>
</dbReference>
<accession>F4C2D3</accession>
<evidence type="ECO:0000313" key="2">
    <source>
        <dbReference type="EMBL" id="ADZ80011.1"/>
    </source>
</evidence>
<feature type="region of interest" description="Disordered" evidence="1">
    <location>
        <begin position="490"/>
        <end position="511"/>
    </location>
</feature>
<name>F4C2D3_SPHS2</name>
<organism evidence="2">
    <name type="scientific">Sphingobacterium sp. (strain 21)</name>
    <dbReference type="NCBI Taxonomy" id="743722"/>
    <lineage>
        <taxon>Bacteria</taxon>
        <taxon>Pseudomonadati</taxon>
        <taxon>Bacteroidota</taxon>
        <taxon>Sphingobacteriia</taxon>
        <taxon>Sphingobacteriales</taxon>
        <taxon>Sphingobacteriaceae</taxon>
        <taxon>Sphingobacterium</taxon>
    </lineage>
</organism>
<evidence type="ECO:0000256" key="1">
    <source>
        <dbReference type="SAM" id="MobiDB-lite"/>
    </source>
</evidence>
<dbReference type="PATRIC" id="fig|743722.3.peg.3714"/>
<dbReference type="HOGENOM" id="CLU_036714_0_0_10"/>
<proteinExistence type="predicted"/>
<gene>
    <name evidence="2" type="ordered locus">Sph21_3473</name>
</gene>
<dbReference type="STRING" id="743722.Sph21_3473"/>
<feature type="compositionally biased region" description="Basic and acidic residues" evidence="1">
    <location>
        <begin position="494"/>
        <end position="511"/>
    </location>
</feature>
<protein>
    <submittedName>
        <fullName evidence="2">Uncharacterized protein</fullName>
    </submittedName>
</protein>
<dbReference type="AlphaFoldDB" id="F4C2D3"/>
<dbReference type="OrthoDB" id="1151239at2"/>
<dbReference type="KEGG" id="shg:Sph21_3473"/>
<sequence>MPNIYLNKPQKRSRITMCKEEYGVWGRGTGKTQGPIAHRSTSFANKMPRGATGIVGKTYMQLLDRTLPPLLKAWETLGYYENIHYWVKTRPQDKLNIPKPLYKVLHPEYSIFWWNGHVFHLISQDRPGLANGKTLDNIICDEARFLNHQRYTDDIAPINRGNLEYFSHLPEHHSVTMYSDMPRDPKGKWLLEKKAQMDSKGIAEIAFMQYEQNKIKQQMLLPNLTDGQKRYLIRKHNEYQKVLDGLRFKYPVYYSEASSLDNLAILGEAQIRQWRREMLKEVFQAAILNMNIIMLDDGFYHLLDTDYHCYNDFDYAYIDGLDIHLPPGALNDCRKDRDLIRNKPIDVAFDYNTKIKSLVCGQDTQRAYRVLKSMFVKKEQKKILTDLVDEFCEYYRYHQAKEVNYFYDNTALVTDATRLETLADIVHAQFIKNGWACNRIDIGVQPYHTTRYRMWEEVLAEKNPAFQPIRINRMNCENLITSMQSTAVRQGKNGWEKDKRPELNNAVKPEDAPHLGDALDTLYIGKFRFEYGVDMPTTDLVMS</sequence>
<dbReference type="EMBL" id="CP002584">
    <property type="protein sequence ID" value="ADZ80011.1"/>
    <property type="molecule type" value="Genomic_DNA"/>
</dbReference>